<accession>I5C9G9</accession>
<sequence>MVKLFSRFCLIFFLLGHLLSNETLAQISIAPTSVFLDQSGVGSLFLSNTADEPMEVTVSFQFGYPYYDENGEMRMRYEEATNQVLALDNNVRAFPRALVIPHASSKPYA</sequence>
<name>I5C9G9_9BACT</name>
<gene>
    <name evidence="2" type="ORF">A3SI_02903</name>
</gene>
<evidence type="ECO:0000313" key="3">
    <source>
        <dbReference type="Proteomes" id="UP000005551"/>
    </source>
</evidence>
<keyword evidence="3" id="KW-1185">Reference proteome</keyword>
<keyword evidence="1" id="KW-0732">Signal</keyword>
<organism evidence="2 3">
    <name type="scientific">Nitritalea halalkaliphila LW7</name>
    <dbReference type="NCBI Taxonomy" id="1189621"/>
    <lineage>
        <taxon>Bacteria</taxon>
        <taxon>Pseudomonadati</taxon>
        <taxon>Bacteroidota</taxon>
        <taxon>Cytophagia</taxon>
        <taxon>Cytophagales</taxon>
        <taxon>Cyclobacteriaceae</taxon>
        <taxon>Nitritalea</taxon>
    </lineage>
</organism>
<protein>
    <submittedName>
        <fullName evidence="2">Uncharacterized protein</fullName>
    </submittedName>
</protein>
<feature type="signal peptide" evidence="1">
    <location>
        <begin position="1"/>
        <end position="25"/>
    </location>
</feature>
<evidence type="ECO:0000256" key="1">
    <source>
        <dbReference type="SAM" id="SignalP"/>
    </source>
</evidence>
<dbReference type="RefSeq" id="WP_009053473.1">
    <property type="nucleotide sequence ID" value="NZ_AJYA01000005.1"/>
</dbReference>
<dbReference type="Proteomes" id="UP000005551">
    <property type="component" value="Unassembled WGS sequence"/>
</dbReference>
<comment type="caution">
    <text evidence="2">The sequence shown here is derived from an EMBL/GenBank/DDBJ whole genome shotgun (WGS) entry which is preliminary data.</text>
</comment>
<evidence type="ECO:0000313" key="2">
    <source>
        <dbReference type="EMBL" id="EIM78471.1"/>
    </source>
</evidence>
<dbReference type="STRING" id="1189621.A3SI_02903"/>
<dbReference type="EMBL" id="AJYA01000005">
    <property type="protein sequence ID" value="EIM78471.1"/>
    <property type="molecule type" value="Genomic_DNA"/>
</dbReference>
<reference evidence="2 3" key="1">
    <citation type="submission" date="2012-05" db="EMBL/GenBank/DDBJ databases">
        <title>Genome sequence of Nitritalea halalkaliphila LW7.</title>
        <authorList>
            <person name="Jangir P.K."/>
            <person name="Singh A."/>
            <person name="Shivaji S."/>
            <person name="Sharma R."/>
        </authorList>
    </citation>
    <scope>NUCLEOTIDE SEQUENCE [LARGE SCALE GENOMIC DNA]</scope>
    <source>
        <strain evidence="2 3">LW7</strain>
    </source>
</reference>
<dbReference type="AlphaFoldDB" id="I5C9G9"/>
<dbReference type="OrthoDB" id="6658153at2"/>
<feature type="chain" id="PRO_5003700055" evidence="1">
    <location>
        <begin position="26"/>
        <end position="109"/>
    </location>
</feature>
<proteinExistence type="predicted"/>